<feature type="binding site" evidence="2">
    <location>
        <position position="205"/>
    </location>
    <ligand>
        <name>Zn(2+)</name>
        <dbReference type="ChEBI" id="CHEBI:29105"/>
    </ligand>
</feature>
<comment type="caution">
    <text evidence="2">Lacks conserved residue(s) required for the propagation of feature annotation.</text>
</comment>
<dbReference type="InterPro" id="IPR043703">
    <property type="entry name" value="Lipid_II_synth_MurT"/>
</dbReference>
<keyword evidence="2" id="KW-0862">Zinc</keyword>
<dbReference type="RefSeq" id="WP_093989295.1">
    <property type="nucleotide sequence ID" value="NZ_FYDD01000004.1"/>
</dbReference>
<keyword evidence="2" id="KW-0479">Metal-binding</keyword>
<keyword evidence="2" id="KW-0547">Nucleotide-binding</keyword>
<feature type="domain" description="Lipid II isoglutaminyl synthase (glutamine-hydrolyzing) subunit MurT C-terminal" evidence="4">
    <location>
        <begin position="322"/>
        <end position="426"/>
    </location>
</feature>
<evidence type="ECO:0000259" key="4">
    <source>
        <dbReference type="Pfam" id="PF08353"/>
    </source>
</evidence>
<gene>
    <name evidence="2" type="primary">murT</name>
    <name evidence="5" type="ORF">H8702_09585</name>
</gene>
<dbReference type="GO" id="GO:0071555">
    <property type="term" value="P:cell wall organization"/>
    <property type="evidence" value="ECO:0007669"/>
    <property type="project" value="UniProtKB-KW"/>
</dbReference>
<comment type="caution">
    <text evidence="5">The sequence shown here is derived from an EMBL/GenBank/DDBJ whole genome shotgun (WGS) entry which is preliminary data.</text>
</comment>
<reference evidence="5" key="1">
    <citation type="submission" date="2020-08" db="EMBL/GenBank/DDBJ databases">
        <title>Genome public.</title>
        <authorList>
            <person name="Liu C."/>
            <person name="Sun Q."/>
        </authorList>
    </citation>
    <scope>NUCLEOTIDE SEQUENCE</scope>
    <source>
        <strain evidence="5">NSJ-15</strain>
    </source>
</reference>
<comment type="similarity">
    <text evidence="2">Belongs to the MurCDEF family. MurT subfamily.</text>
</comment>
<evidence type="ECO:0000313" key="6">
    <source>
        <dbReference type="Proteomes" id="UP000632659"/>
    </source>
</evidence>
<keyword evidence="6" id="KW-1185">Reference proteome</keyword>
<evidence type="ECO:0000256" key="1">
    <source>
        <dbReference type="ARBA" id="ARBA00004752"/>
    </source>
</evidence>
<keyword evidence="2" id="KW-0961">Cell wall biogenesis/degradation</keyword>
<dbReference type="InterPro" id="IPR036565">
    <property type="entry name" value="Mur-like_cat_sf"/>
</dbReference>
<name>A0A8J6TZJ1_9FIRM</name>
<dbReference type="InterPro" id="IPR013221">
    <property type="entry name" value="Mur_ligase_cen"/>
</dbReference>
<comment type="catalytic activity">
    <reaction evidence="2">
        <text>beta-D-GlcNAc-(1-&gt;4)-Mur2Ac(oyl-L-Ala-gamma-D-O-P-Glu-L-Lys-D-Ala-D-Ala)-di-trans,octa-cis-undecaprenyl diphosphate + NH4(+) = beta-D-GlcNAc-(1-&gt;4)-Mur2Ac(oyl-L-Ala-D-isoglutaminyl-L-Lys-D-Ala-D-Ala)-di-trans,octa-cis-undecaprenyl diphosphate + phosphate + H(+)</text>
        <dbReference type="Rhea" id="RHEA:57932"/>
        <dbReference type="ChEBI" id="CHEBI:15378"/>
        <dbReference type="ChEBI" id="CHEBI:28938"/>
        <dbReference type="ChEBI" id="CHEBI:43474"/>
        <dbReference type="ChEBI" id="CHEBI:62233"/>
        <dbReference type="ChEBI" id="CHEBI:143132"/>
    </reaction>
</comment>
<dbReference type="InterPro" id="IPR013564">
    <property type="entry name" value="MurT_C"/>
</dbReference>
<dbReference type="Gene3D" id="3.40.1190.10">
    <property type="entry name" value="Mur-like, catalytic domain"/>
    <property type="match status" value="1"/>
</dbReference>
<dbReference type="SUPFAM" id="SSF53623">
    <property type="entry name" value="MurD-like peptide ligases, catalytic domain"/>
    <property type="match status" value="1"/>
</dbReference>
<accession>A0A8J6TZJ1</accession>
<dbReference type="EMBL" id="JACRTL010000005">
    <property type="protein sequence ID" value="MBC8611352.1"/>
    <property type="molecule type" value="Genomic_DNA"/>
</dbReference>
<keyword evidence="2" id="KW-0067">ATP-binding</keyword>
<dbReference type="EC" id="6.3.5.13" evidence="2"/>
<evidence type="ECO:0000256" key="2">
    <source>
        <dbReference type="HAMAP-Rule" id="MF_02214"/>
    </source>
</evidence>
<dbReference type="PANTHER" id="PTHR23135:SF7">
    <property type="entry name" value="LIPID II ISOGLUTAMINYL SYNTHASE (GLUTAMINE-HYDROLYZING) SUBUNIT MURT"/>
    <property type="match status" value="1"/>
</dbReference>
<comment type="pathway">
    <text evidence="1 2">Cell wall biogenesis; peptidoglycan biosynthesis.</text>
</comment>
<dbReference type="GO" id="GO:0008360">
    <property type="term" value="P:regulation of cell shape"/>
    <property type="evidence" value="ECO:0007669"/>
    <property type="project" value="UniProtKB-KW"/>
</dbReference>
<dbReference type="GO" id="GO:0009252">
    <property type="term" value="P:peptidoglycan biosynthetic process"/>
    <property type="evidence" value="ECO:0007669"/>
    <property type="project" value="UniProtKB-UniRule"/>
</dbReference>
<evidence type="ECO:0000313" key="5">
    <source>
        <dbReference type="EMBL" id="MBC8611352.1"/>
    </source>
</evidence>
<protein>
    <recommendedName>
        <fullName evidence="2">Lipid II isoglutaminyl synthase (glutamine-hydrolyzing) subunit MurT</fullName>
        <ecNumber evidence="2">6.3.5.13</ecNumber>
    </recommendedName>
</protein>
<comment type="catalytic activity">
    <reaction evidence="2">
        <text>beta-D-GlcNAc-(1-&gt;4)-Mur2Ac(oyl-L-Ala-gamma-D-Glu-L-Lys-D-Ala-D-Ala)-di-trans,octa-cis-undecaprenyl diphosphate + L-glutamine + ATP + H2O = beta-D-GlcNAc-(1-&gt;4)-Mur2Ac(oyl-L-Ala-D-isoglutaminyl-L-Lys-D-Ala-D-Ala)-di-trans,octa-cis-undecaprenyl diphosphate + L-glutamate + ADP + phosphate + H(+)</text>
        <dbReference type="Rhea" id="RHEA:57928"/>
        <dbReference type="ChEBI" id="CHEBI:15377"/>
        <dbReference type="ChEBI" id="CHEBI:15378"/>
        <dbReference type="ChEBI" id="CHEBI:29985"/>
        <dbReference type="ChEBI" id="CHEBI:30616"/>
        <dbReference type="ChEBI" id="CHEBI:43474"/>
        <dbReference type="ChEBI" id="CHEBI:58359"/>
        <dbReference type="ChEBI" id="CHEBI:60033"/>
        <dbReference type="ChEBI" id="CHEBI:62233"/>
        <dbReference type="ChEBI" id="CHEBI:456216"/>
        <dbReference type="EC" id="6.3.5.13"/>
    </reaction>
</comment>
<dbReference type="AlphaFoldDB" id="A0A8J6TZJ1"/>
<dbReference type="UniPathway" id="UPA00219"/>
<feature type="binding site" evidence="2">
    <location>
        <position position="227"/>
    </location>
    <ligand>
        <name>Zn(2+)</name>
        <dbReference type="ChEBI" id="CHEBI:29105"/>
    </ligand>
</feature>
<feature type="domain" description="Mur ligase central" evidence="3">
    <location>
        <begin position="51"/>
        <end position="229"/>
    </location>
</feature>
<evidence type="ECO:0000259" key="3">
    <source>
        <dbReference type="Pfam" id="PF08245"/>
    </source>
</evidence>
<dbReference type="GO" id="GO:0016881">
    <property type="term" value="F:acid-amino acid ligase activity"/>
    <property type="evidence" value="ECO:0007669"/>
    <property type="project" value="InterPro"/>
</dbReference>
<comment type="catalytic activity">
    <reaction evidence="2">
        <text>beta-D-GlcNAc-(1-&gt;4)-Mur2Ac(oyl-L-Ala-gamma-D-Glu-L-Lys-D-Ala-D-Ala)-di-trans,octa-cis-undecaprenyl diphosphate + ATP = beta-D-GlcNAc-(1-&gt;4)-Mur2Ac(oyl-L-Ala-gamma-D-O-P-Glu-L-Lys-D-Ala-D-Ala)-di-trans,octa-cis-undecaprenyl diphosphate + ADP</text>
        <dbReference type="Rhea" id="RHEA:59488"/>
        <dbReference type="ChEBI" id="CHEBI:30616"/>
        <dbReference type="ChEBI" id="CHEBI:60033"/>
        <dbReference type="ChEBI" id="CHEBI:143132"/>
        <dbReference type="ChEBI" id="CHEBI:456216"/>
    </reaction>
</comment>
<keyword evidence="2" id="KW-0133">Cell shape</keyword>
<organism evidence="5 6">
    <name type="scientific">Massiliimalia timonensis</name>
    <dbReference type="NCBI Taxonomy" id="1987501"/>
    <lineage>
        <taxon>Bacteria</taxon>
        <taxon>Bacillati</taxon>
        <taxon>Bacillota</taxon>
        <taxon>Clostridia</taxon>
        <taxon>Eubacteriales</taxon>
        <taxon>Oscillospiraceae</taxon>
        <taxon>Massiliimalia</taxon>
    </lineage>
</organism>
<sequence length="446" mass="50060">MRMFFTILICKILRFLGGLLGRGSSLPGEIALKLDPNILRKLKLPKYVIAVTGSNGKTSTVEMISQILRKNGLKVAYNKEGSNQIEGVTTFLLSDSTLGGRIKSDIVLIESDERFARHTFKHFIPTHYVITNLYRDQLTRNGHPEWVYDIIGQSVHDGSQLILNADDPLVSCFGFGRENVIYFGVDRFAGSTDQNTSVYNDGKYCPRCKAPMEYEYYHYNHIGKYNCPNCGLHRCDTRFSVTDVNLSDGYIVLDGKYRVTLALKSIYNVYNILAAYSVARLVGIDGEKIAQDISSYVLKNGRVITFTLGGHEGTLLTSKHENSISYDQSLRVARAYPGDTTVMIVVDRISRKYFTSETSWLWDIDFELLEHDNIKKIVLAGAYASDLAERFSYTGIDPAIITVNKSVSGALEDLKQNTVGYLYAITCFSDKDKIIAGIQVEKPEEE</sequence>
<dbReference type="GO" id="GO:0005524">
    <property type="term" value="F:ATP binding"/>
    <property type="evidence" value="ECO:0007669"/>
    <property type="project" value="UniProtKB-UniRule"/>
</dbReference>
<dbReference type="PANTHER" id="PTHR23135">
    <property type="entry name" value="MUR LIGASE FAMILY MEMBER"/>
    <property type="match status" value="1"/>
</dbReference>
<keyword evidence="2" id="KW-0436">Ligase</keyword>
<keyword evidence="2" id="KW-0573">Peptidoglycan synthesis</keyword>
<dbReference type="GO" id="GO:0008270">
    <property type="term" value="F:zinc ion binding"/>
    <property type="evidence" value="ECO:0007669"/>
    <property type="project" value="UniProtKB-UniRule"/>
</dbReference>
<dbReference type="Proteomes" id="UP000632659">
    <property type="component" value="Unassembled WGS sequence"/>
</dbReference>
<dbReference type="Pfam" id="PF08245">
    <property type="entry name" value="Mur_ligase_M"/>
    <property type="match status" value="1"/>
</dbReference>
<dbReference type="Pfam" id="PF08353">
    <property type="entry name" value="MurT_C"/>
    <property type="match status" value="1"/>
</dbReference>
<dbReference type="HAMAP" id="MF_02214">
    <property type="entry name" value="Lipid_II_synth_MurT"/>
    <property type="match status" value="1"/>
</dbReference>
<dbReference type="OrthoDB" id="9803907at2"/>
<proteinExistence type="inferred from homology"/>
<comment type="function">
    <text evidence="2">The lipid II isoglutaminyl synthase complex catalyzes the formation of alpha-D-isoglutamine in the cell wall lipid II stem peptide. The MurT subunit catalyzes the ATP-dependent amidation of D-glutamate residue of lipid II, converting it to an isoglutamine residue.</text>
</comment>
<feature type="binding site" evidence="2">
    <location>
        <position position="230"/>
    </location>
    <ligand>
        <name>Zn(2+)</name>
        <dbReference type="ChEBI" id="CHEBI:29105"/>
    </ligand>
</feature>
<dbReference type="GO" id="GO:0140282">
    <property type="term" value="F:carbon-nitrogen ligase activity on lipid II"/>
    <property type="evidence" value="ECO:0007669"/>
    <property type="project" value="UniProtKB-UniRule"/>
</dbReference>
<feature type="binding site" evidence="2">
    <location>
        <position position="208"/>
    </location>
    <ligand>
        <name>Zn(2+)</name>
        <dbReference type="ChEBI" id="CHEBI:29105"/>
    </ligand>
</feature>
<comment type="subunit">
    <text evidence="2">Forms a heterodimer with GatD.</text>
</comment>